<proteinExistence type="predicted"/>
<protein>
    <recommendedName>
        <fullName evidence="2">NIPSNAP domain-containing protein</fullName>
    </recommendedName>
</protein>
<accession>A0A381ZN67</accession>
<evidence type="ECO:0000313" key="1">
    <source>
        <dbReference type="EMBL" id="SVA90564.1"/>
    </source>
</evidence>
<dbReference type="AlphaFoldDB" id="A0A381ZN67"/>
<dbReference type="EMBL" id="UINC01021945">
    <property type="protein sequence ID" value="SVA90564.1"/>
    <property type="molecule type" value="Genomic_DNA"/>
</dbReference>
<sequence length="248" mass="29137">MKHLYITLIIIFSSFVLKAQEVFFLHAVKVHEDRVESFEKIQKNYARELAQDAKNEGILKDWVLLKPVQFMGESTEQEYNYVWVHIFKDVKQLVNRTTWWNKSKEKFGIEPSILFREDLEKSGYWYWKTEKQIETGNLGKYVIFNWATPTDVNAAVSLADEISETFKPRMKNVGMTEWGVATKIMPQGGDNSTIFFWDSYDTFEGTVKHLMNDAILKDVDAKMFQKFFKLLPNGWDNRMIFEPVTATN</sequence>
<organism evidence="1">
    <name type="scientific">marine metagenome</name>
    <dbReference type="NCBI Taxonomy" id="408172"/>
    <lineage>
        <taxon>unclassified sequences</taxon>
        <taxon>metagenomes</taxon>
        <taxon>ecological metagenomes</taxon>
    </lineage>
</organism>
<name>A0A381ZN67_9ZZZZ</name>
<reference evidence="1" key="1">
    <citation type="submission" date="2018-05" db="EMBL/GenBank/DDBJ databases">
        <authorList>
            <person name="Lanie J.A."/>
            <person name="Ng W.-L."/>
            <person name="Kazmierczak K.M."/>
            <person name="Andrzejewski T.M."/>
            <person name="Davidsen T.M."/>
            <person name="Wayne K.J."/>
            <person name="Tettelin H."/>
            <person name="Glass J.I."/>
            <person name="Rusch D."/>
            <person name="Podicherti R."/>
            <person name="Tsui H.-C.T."/>
            <person name="Winkler M.E."/>
        </authorList>
    </citation>
    <scope>NUCLEOTIDE SEQUENCE</scope>
</reference>
<evidence type="ECO:0008006" key="2">
    <source>
        <dbReference type="Google" id="ProtNLM"/>
    </source>
</evidence>
<gene>
    <name evidence="1" type="ORF">METZ01_LOCUS143418</name>
</gene>